<dbReference type="Proteomes" id="UP000234323">
    <property type="component" value="Unassembled WGS sequence"/>
</dbReference>
<comment type="caution">
    <text evidence="1">The sequence shown here is derived from an EMBL/GenBank/DDBJ whole genome shotgun (WGS) entry which is preliminary data.</text>
</comment>
<gene>
    <name evidence="1" type="ORF">RhiirA4_470518</name>
</gene>
<keyword evidence="2" id="KW-1185">Reference proteome</keyword>
<evidence type="ECO:0000313" key="2">
    <source>
        <dbReference type="Proteomes" id="UP000234323"/>
    </source>
</evidence>
<organism evidence="1 2">
    <name type="scientific">Rhizophagus irregularis</name>
    <dbReference type="NCBI Taxonomy" id="588596"/>
    <lineage>
        <taxon>Eukaryota</taxon>
        <taxon>Fungi</taxon>
        <taxon>Fungi incertae sedis</taxon>
        <taxon>Mucoromycota</taxon>
        <taxon>Glomeromycotina</taxon>
        <taxon>Glomeromycetes</taxon>
        <taxon>Glomerales</taxon>
        <taxon>Glomeraceae</taxon>
        <taxon>Rhizophagus</taxon>
    </lineage>
</organism>
<accession>A0A2I1H1E5</accession>
<dbReference type="OrthoDB" id="2480065at2759"/>
<evidence type="ECO:0000313" key="1">
    <source>
        <dbReference type="EMBL" id="PKY52712.1"/>
    </source>
</evidence>
<sequence>MFMDQICSIDGNFLNTWQEIKHQPNNNFKGRTPSWFANLENKGTYPLTAVALTTPLQHATITRILYDTPTIKQQVAYHRSLNEWDPISNDGLYGKTIEKHNGPFAISLTYRHTISQILQQIHVLTFHPKTPSSSCALYRMSQTCSLLQRFTPSMRSILLYS</sequence>
<dbReference type="EMBL" id="LLXI01001256">
    <property type="protein sequence ID" value="PKY52712.1"/>
    <property type="molecule type" value="Genomic_DNA"/>
</dbReference>
<protein>
    <submittedName>
        <fullName evidence="1">Uncharacterized protein</fullName>
    </submittedName>
</protein>
<dbReference type="AlphaFoldDB" id="A0A2I1H1E5"/>
<proteinExistence type="predicted"/>
<name>A0A2I1H1E5_9GLOM</name>
<reference evidence="1 2" key="1">
    <citation type="submission" date="2015-10" db="EMBL/GenBank/DDBJ databases">
        <title>Genome analyses suggest a sexual origin of heterokaryosis in a supposedly ancient asexual fungus.</title>
        <authorList>
            <person name="Ropars J."/>
            <person name="Sedzielewska K."/>
            <person name="Noel J."/>
            <person name="Charron P."/>
            <person name="Farinelli L."/>
            <person name="Marton T."/>
            <person name="Kruger M."/>
            <person name="Pelin A."/>
            <person name="Brachmann A."/>
            <person name="Corradi N."/>
        </authorList>
    </citation>
    <scope>NUCLEOTIDE SEQUENCE [LARGE SCALE GENOMIC DNA]</scope>
    <source>
        <strain evidence="1 2">A4</strain>
    </source>
</reference>